<dbReference type="Pfam" id="PF01223">
    <property type="entry name" value="Endonuclease_NS"/>
    <property type="match status" value="1"/>
</dbReference>
<evidence type="ECO:0000259" key="2">
    <source>
        <dbReference type="SMART" id="SM00892"/>
    </source>
</evidence>
<dbReference type="AlphaFoldDB" id="A0A8J1LQZ7"/>
<keyword evidence="4" id="KW-0540">Nuclease</keyword>
<dbReference type="GO" id="GO:0046872">
    <property type="term" value="F:metal ion binding"/>
    <property type="evidence" value="ECO:0007669"/>
    <property type="project" value="InterPro"/>
</dbReference>
<dbReference type="GO" id="GO:0016787">
    <property type="term" value="F:hydrolase activity"/>
    <property type="evidence" value="ECO:0007669"/>
    <property type="project" value="InterPro"/>
</dbReference>
<dbReference type="GO" id="GO:0004519">
    <property type="term" value="F:endonuclease activity"/>
    <property type="evidence" value="ECO:0007669"/>
    <property type="project" value="UniProtKB-KW"/>
</dbReference>
<keyword evidence="3" id="KW-1185">Reference proteome</keyword>
<dbReference type="PANTHER" id="PTHR21472">
    <property type="entry name" value="ENDONUCLEASE DOMAIN-CONTAINING 1 PROTEIN ENDOD1"/>
    <property type="match status" value="1"/>
</dbReference>
<dbReference type="PANTHER" id="PTHR21472:SF29">
    <property type="entry name" value="LOC100145419 PROTEIN"/>
    <property type="match status" value="1"/>
</dbReference>
<dbReference type="InterPro" id="IPR039015">
    <property type="entry name" value="ENDOD1"/>
</dbReference>
<dbReference type="RefSeq" id="XP_041431150.1">
    <property type="nucleotide sequence ID" value="XM_041575216.1"/>
</dbReference>
<feature type="domain" description="DNA/RNA non-specific endonuclease/pyrophosphatase/phosphodiesterase" evidence="2">
    <location>
        <begin position="23"/>
        <end position="227"/>
    </location>
</feature>
<dbReference type="InterPro" id="IPR044929">
    <property type="entry name" value="DNA/RNA_non-sp_Endonuclease_sf"/>
</dbReference>
<dbReference type="SMART" id="SM00892">
    <property type="entry name" value="Endonuclease_NS"/>
    <property type="match status" value="1"/>
</dbReference>
<proteinExistence type="predicted"/>
<gene>
    <name evidence="4" type="primary">LOC108700636</name>
</gene>
<dbReference type="KEGG" id="xla:108700636"/>
<evidence type="ECO:0000313" key="3">
    <source>
        <dbReference type="Proteomes" id="UP000186698"/>
    </source>
</evidence>
<dbReference type="SMART" id="SM00477">
    <property type="entry name" value="NUC"/>
    <property type="match status" value="1"/>
</dbReference>
<keyword evidence="4" id="KW-0378">Hydrolase</keyword>
<sequence>MILSGALWLQSQRSPDQGGSFRVKSKFTVVKGSDASEKEIQAKVQQPGSKGSMLPTQIMLQPDTEYAICSLDLSGVASDLIENVQAINSDYTGSNYHKGHLNPYADHPSGPGQLATYTLSNVATMHCPLNSRAWRNNKLRARNIAAGCGKYVITVVVPGNNWISVNGVKRVSIPSHVWSAFCCLDYNGRPMKAKGSLPRNNTNSVHAGLTISSLQSQLKSLLGVNVRLFQNNCT</sequence>
<dbReference type="Gene3D" id="3.40.570.10">
    <property type="entry name" value="Extracellular Endonuclease, subunit A"/>
    <property type="match status" value="1"/>
</dbReference>
<feature type="domain" description="ENPP1-3/EXOG-like endonuclease/phosphodiesterase" evidence="1">
    <location>
        <begin position="63"/>
        <end position="218"/>
    </location>
</feature>
<dbReference type="InterPro" id="IPR020821">
    <property type="entry name" value="ENPP1-3/EXOG-like_nuc-like"/>
</dbReference>
<reference evidence="4" key="1">
    <citation type="submission" date="2025-08" db="UniProtKB">
        <authorList>
            <consortium name="RefSeq"/>
        </authorList>
    </citation>
    <scope>IDENTIFICATION</scope>
    <source>
        <strain evidence="4">J_2021</strain>
        <tissue evidence="4">Erythrocytes</tissue>
    </source>
</reference>
<evidence type="ECO:0000313" key="4">
    <source>
        <dbReference type="RefSeq" id="XP_041431150.1"/>
    </source>
</evidence>
<evidence type="ECO:0000259" key="1">
    <source>
        <dbReference type="SMART" id="SM00477"/>
    </source>
</evidence>
<accession>A0A8J1LQZ7</accession>
<dbReference type="GeneID" id="108700636"/>
<dbReference type="GO" id="GO:0003676">
    <property type="term" value="F:nucleic acid binding"/>
    <property type="evidence" value="ECO:0007669"/>
    <property type="project" value="InterPro"/>
</dbReference>
<protein>
    <submittedName>
        <fullName evidence="4">Endonuclease domain-containing 1 protein</fullName>
    </submittedName>
</protein>
<name>A0A8J1LQZ7_XENLA</name>
<organism evidence="3 4">
    <name type="scientific">Xenopus laevis</name>
    <name type="common">African clawed frog</name>
    <dbReference type="NCBI Taxonomy" id="8355"/>
    <lineage>
        <taxon>Eukaryota</taxon>
        <taxon>Metazoa</taxon>
        <taxon>Chordata</taxon>
        <taxon>Craniata</taxon>
        <taxon>Vertebrata</taxon>
        <taxon>Euteleostomi</taxon>
        <taxon>Amphibia</taxon>
        <taxon>Batrachia</taxon>
        <taxon>Anura</taxon>
        <taxon>Pipoidea</taxon>
        <taxon>Pipidae</taxon>
        <taxon>Xenopodinae</taxon>
        <taxon>Xenopus</taxon>
        <taxon>Xenopus</taxon>
    </lineage>
</organism>
<dbReference type="Proteomes" id="UP000186698">
    <property type="component" value="Chromosome 8S"/>
</dbReference>
<dbReference type="InterPro" id="IPR001604">
    <property type="entry name" value="Endo_G_ENPP1-like_dom"/>
</dbReference>
<dbReference type="InterPro" id="IPR044925">
    <property type="entry name" value="His-Me_finger_sf"/>
</dbReference>
<dbReference type="SUPFAM" id="SSF54060">
    <property type="entry name" value="His-Me finger endonucleases"/>
    <property type="match status" value="1"/>
</dbReference>
<dbReference type="OrthoDB" id="69221at2759"/>
<keyword evidence="4" id="KW-0255">Endonuclease</keyword>